<gene>
    <name evidence="1" type="ORF">K3G42_031322</name>
</gene>
<proteinExistence type="predicted"/>
<accession>A0ACB8FL61</accession>
<evidence type="ECO:0000313" key="2">
    <source>
        <dbReference type="Proteomes" id="UP000827872"/>
    </source>
</evidence>
<protein>
    <submittedName>
        <fullName evidence="1">Uncharacterized protein</fullName>
    </submittedName>
</protein>
<dbReference type="EMBL" id="CM037617">
    <property type="protein sequence ID" value="KAH8005836.1"/>
    <property type="molecule type" value="Genomic_DNA"/>
</dbReference>
<name>A0ACB8FL61_9SAUR</name>
<organism evidence="1 2">
    <name type="scientific">Sphaerodactylus townsendi</name>
    <dbReference type="NCBI Taxonomy" id="933632"/>
    <lineage>
        <taxon>Eukaryota</taxon>
        <taxon>Metazoa</taxon>
        <taxon>Chordata</taxon>
        <taxon>Craniata</taxon>
        <taxon>Vertebrata</taxon>
        <taxon>Euteleostomi</taxon>
        <taxon>Lepidosauria</taxon>
        <taxon>Squamata</taxon>
        <taxon>Bifurcata</taxon>
        <taxon>Gekkota</taxon>
        <taxon>Sphaerodactylidae</taxon>
        <taxon>Sphaerodactylus</taxon>
    </lineage>
</organism>
<keyword evidence="2" id="KW-1185">Reference proteome</keyword>
<sequence>MQNDLFLKFITFNIRCETFPTPKPALFLSPKQRRGGGGEENGGEMAEENQEITRNEMEEQNPAVSKQCHLPALNWRALAPCKLQPNRARDCFFECQGPPTLPKLNPFAARLKCQHPFPGGKILTAQVRLRSVIRG</sequence>
<reference evidence="1" key="1">
    <citation type="submission" date="2021-08" db="EMBL/GenBank/DDBJ databases">
        <title>The first chromosome-level gecko genome reveals the dynamic sex chromosomes of Neotropical dwarf geckos (Sphaerodactylidae: Sphaerodactylus).</title>
        <authorList>
            <person name="Pinto B.J."/>
            <person name="Keating S.E."/>
            <person name="Gamble T."/>
        </authorList>
    </citation>
    <scope>NUCLEOTIDE SEQUENCE</scope>
    <source>
        <strain evidence="1">TG3544</strain>
    </source>
</reference>
<dbReference type="Proteomes" id="UP000827872">
    <property type="component" value="Linkage Group LG04"/>
</dbReference>
<comment type="caution">
    <text evidence="1">The sequence shown here is derived from an EMBL/GenBank/DDBJ whole genome shotgun (WGS) entry which is preliminary data.</text>
</comment>
<evidence type="ECO:0000313" key="1">
    <source>
        <dbReference type="EMBL" id="KAH8005836.1"/>
    </source>
</evidence>